<dbReference type="InterPro" id="IPR010427">
    <property type="entry name" value="DUF1023"/>
</dbReference>
<evidence type="ECO:0000313" key="3">
    <source>
        <dbReference type="Proteomes" id="UP000196320"/>
    </source>
</evidence>
<organism evidence="2 3">
    <name type="scientific">Microbacterium esteraromaticum</name>
    <dbReference type="NCBI Taxonomy" id="57043"/>
    <lineage>
        <taxon>Bacteria</taxon>
        <taxon>Bacillati</taxon>
        <taxon>Actinomycetota</taxon>
        <taxon>Actinomycetes</taxon>
        <taxon>Micrococcales</taxon>
        <taxon>Microbacteriaceae</taxon>
        <taxon>Microbacterium</taxon>
    </lineage>
</organism>
<proteinExistence type="predicted"/>
<dbReference type="Proteomes" id="UP000196320">
    <property type="component" value="Unassembled WGS sequence"/>
</dbReference>
<name>A0A1R4KE21_9MICO</name>
<sequence length="296" mass="31369">MTDEFRAALARTDLPVELRHKLRAVQNVLDGDDQATLQSFSLINDEPYAVISFGDVDAADLVVYLMHGIDTRLDVLPGWADAGQRVCADVIRSCVARGEPRRIATIVWFGWDSGTHTSALATKHATVGAAQLAIDIDRVALRNPHAQIALVTYSYSSTLLGELFALNIAEHVRIAFSIASAGVTHAASTALADAIAQGRLTLYATEGANDSIAPLGRLGAHPVDPRDIRGVIGYDCDGGEAPGVDGGIVIGIPVDGHASQTSIDEHGSKHPGYYDERAQGYLTLVARLADAAIAVR</sequence>
<evidence type="ECO:0000313" key="2">
    <source>
        <dbReference type="EMBL" id="SJN42508.1"/>
    </source>
</evidence>
<protein>
    <recommendedName>
        <fullName evidence="1">DUF1023 domain-containing protein</fullName>
    </recommendedName>
</protein>
<reference evidence="2 3" key="1">
    <citation type="submission" date="2017-02" db="EMBL/GenBank/DDBJ databases">
        <authorList>
            <person name="Peterson S.W."/>
        </authorList>
    </citation>
    <scope>NUCLEOTIDE SEQUENCE [LARGE SCALE GENOMIC DNA]</scope>
    <source>
        <strain evidence="2 3">B Mb 05.01</strain>
    </source>
</reference>
<accession>A0A1R4KE21</accession>
<gene>
    <name evidence="2" type="ORF">FM104_12005</name>
</gene>
<dbReference type="EMBL" id="FUKO01000030">
    <property type="protein sequence ID" value="SJN42508.1"/>
    <property type="molecule type" value="Genomic_DNA"/>
</dbReference>
<feature type="domain" description="DUF1023" evidence="1">
    <location>
        <begin position="48"/>
        <end position="218"/>
    </location>
</feature>
<evidence type="ECO:0000259" key="1">
    <source>
        <dbReference type="Pfam" id="PF06259"/>
    </source>
</evidence>
<dbReference type="RefSeq" id="WP_179206777.1">
    <property type="nucleotide sequence ID" value="NZ_FUKO01000030.1"/>
</dbReference>
<dbReference type="AlphaFoldDB" id="A0A1R4KE21"/>
<keyword evidence="3" id="KW-1185">Reference proteome</keyword>
<dbReference type="Pfam" id="PF06259">
    <property type="entry name" value="Abhydrolase_8"/>
    <property type="match status" value="1"/>
</dbReference>